<evidence type="ECO:0000259" key="15">
    <source>
        <dbReference type="Pfam" id="PF05730"/>
    </source>
</evidence>
<protein>
    <recommendedName>
        <fullName evidence="19">Extracellular membrane protein CFEM domain-containing protein</fullName>
    </recommendedName>
</protein>
<keyword evidence="10 14" id="KW-0472">Membrane</keyword>
<evidence type="ECO:0000256" key="6">
    <source>
        <dbReference type="ARBA" id="ARBA00022622"/>
    </source>
</evidence>
<evidence type="ECO:0000256" key="14">
    <source>
        <dbReference type="SAM" id="Phobius"/>
    </source>
</evidence>
<comment type="caution">
    <text evidence="17">The sequence shown here is derived from an EMBL/GenBank/DDBJ whole genome shotgun (WGS) entry which is preliminary data.</text>
</comment>
<dbReference type="PANTHER" id="PTHR33048:SF131">
    <property type="entry name" value="INTEGRAL MEMBRANE PROTEIN"/>
    <property type="match status" value="1"/>
</dbReference>
<feature type="domain" description="CFEM" evidence="15">
    <location>
        <begin position="1"/>
        <end position="54"/>
    </location>
</feature>
<gene>
    <name evidence="17" type="ORF">M406DRAFT_221657</name>
</gene>
<evidence type="ECO:0000256" key="12">
    <source>
        <dbReference type="ARBA" id="ARBA00023288"/>
    </source>
</evidence>
<dbReference type="GO" id="GO:0005576">
    <property type="term" value="C:extracellular region"/>
    <property type="evidence" value="ECO:0007669"/>
    <property type="project" value="UniProtKB-SubCell"/>
</dbReference>
<keyword evidence="12" id="KW-0449">Lipoprotein</keyword>
<sequence>CLLEGLSQSSCSLTDVACQCESAVLANTALDCLMANCTMQESLEVSRYEASECNYSHTSRSEQVVVIMSALWSVSALFVLLRVVSKTMSRTFHTEDYIIISAIVLAAVVYALAGLGLGSHVWDLADGALQQILRLFYISEIIYVAALALTKTSIISMYLRIFDPHKHYRFACHAALLFILLPSMAVLLATILSCRPISYFWDRNPLQVPHGKCLNVVALAYANSGLAVAQDIILIVLPVGMLWRLNISRRRKVLIALIFAVGGLGLVATIIRLRTLYVFGSLKDPTWDYVPVVYWTTVELAAGILCACLPALRILVEKIF</sequence>
<accession>A0A9P4XW74</accession>
<feature type="transmembrane region" description="Helical" evidence="14">
    <location>
        <begin position="174"/>
        <end position="198"/>
    </location>
</feature>
<feature type="non-terminal residue" evidence="17">
    <location>
        <position position="320"/>
    </location>
</feature>
<evidence type="ECO:0000256" key="10">
    <source>
        <dbReference type="ARBA" id="ARBA00023136"/>
    </source>
</evidence>
<keyword evidence="8" id="KW-0732">Signal</keyword>
<dbReference type="RefSeq" id="XP_040772945.1">
    <property type="nucleotide sequence ID" value="XM_040915599.1"/>
</dbReference>
<keyword evidence="7 14" id="KW-0812">Transmembrane</keyword>
<comment type="similarity">
    <text evidence="13">Belongs to the SAT4 family.</text>
</comment>
<feature type="transmembrane region" description="Helical" evidence="14">
    <location>
        <begin position="293"/>
        <end position="316"/>
    </location>
</feature>
<dbReference type="InterPro" id="IPR008427">
    <property type="entry name" value="Extracellular_membr_CFEM_dom"/>
</dbReference>
<evidence type="ECO:0008006" key="19">
    <source>
        <dbReference type="Google" id="ProtNLM"/>
    </source>
</evidence>
<keyword evidence="5" id="KW-0964">Secreted</keyword>
<feature type="domain" description="Rhodopsin" evidence="16">
    <location>
        <begin position="81"/>
        <end position="317"/>
    </location>
</feature>
<dbReference type="PANTHER" id="PTHR33048">
    <property type="entry name" value="PTH11-LIKE INTEGRAL MEMBRANE PROTEIN (AFU_ORTHOLOGUE AFUA_5G11245)"/>
    <property type="match status" value="1"/>
</dbReference>
<comment type="similarity">
    <text evidence="4">Belongs to the RBT5 family.</text>
</comment>
<feature type="transmembrane region" description="Helical" evidence="14">
    <location>
        <begin position="218"/>
        <end position="241"/>
    </location>
</feature>
<dbReference type="GeneID" id="63832728"/>
<evidence type="ECO:0000259" key="16">
    <source>
        <dbReference type="Pfam" id="PF20684"/>
    </source>
</evidence>
<dbReference type="Pfam" id="PF05730">
    <property type="entry name" value="CFEM"/>
    <property type="match status" value="1"/>
</dbReference>
<evidence type="ECO:0000256" key="13">
    <source>
        <dbReference type="ARBA" id="ARBA00038359"/>
    </source>
</evidence>
<evidence type="ECO:0000256" key="3">
    <source>
        <dbReference type="ARBA" id="ARBA00004613"/>
    </source>
</evidence>
<feature type="non-terminal residue" evidence="17">
    <location>
        <position position="1"/>
    </location>
</feature>
<keyword evidence="18" id="KW-1185">Reference proteome</keyword>
<feature type="transmembrane region" description="Helical" evidence="14">
    <location>
        <begin position="253"/>
        <end position="273"/>
    </location>
</feature>
<feature type="transmembrane region" description="Helical" evidence="14">
    <location>
        <begin position="141"/>
        <end position="162"/>
    </location>
</feature>
<keyword evidence="11" id="KW-1015">Disulfide bond</keyword>
<evidence type="ECO:0000256" key="4">
    <source>
        <dbReference type="ARBA" id="ARBA00010031"/>
    </source>
</evidence>
<evidence type="ECO:0000256" key="7">
    <source>
        <dbReference type="ARBA" id="ARBA00022692"/>
    </source>
</evidence>
<evidence type="ECO:0000256" key="1">
    <source>
        <dbReference type="ARBA" id="ARBA00004141"/>
    </source>
</evidence>
<keyword evidence="9 14" id="KW-1133">Transmembrane helix</keyword>
<name>A0A9P4XW74_CRYP1</name>
<keyword evidence="6" id="KW-0336">GPI-anchor</keyword>
<feature type="transmembrane region" description="Helical" evidence="14">
    <location>
        <begin position="64"/>
        <end position="85"/>
    </location>
</feature>
<dbReference type="Proteomes" id="UP000803844">
    <property type="component" value="Unassembled WGS sequence"/>
</dbReference>
<proteinExistence type="inferred from homology"/>
<comment type="subcellular location">
    <subcellularLocation>
        <location evidence="2">Membrane</location>
        <topology evidence="2">Lipid-anchor</topology>
        <topology evidence="2">GPI-anchor</topology>
    </subcellularLocation>
    <subcellularLocation>
        <location evidence="1">Membrane</location>
        <topology evidence="1">Multi-pass membrane protein</topology>
    </subcellularLocation>
    <subcellularLocation>
        <location evidence="3">Secreted</location>
    </subcellularLocation>
</comment>
<dbReference type="Pfam" id="PF20684">
    <property type="entry name" value="Fung_rhodopsin"/>
    <property type="match status" value="1"/>
</dbReference>
<feature type="transmembrane region" description="Helical" evidence="14">
    <location>
        <begin position="97"/>
        <end position="121"/>
    </location>
</feature>
<reference evidence="17" key="1">
    <citation type="journal article" date="2020" name="Phytopathology">
        <title>Genome sequence of the chestnut blight fungus Cryphonectria parasitica EP155: A fundamental resource for an archetypical invasive plant pathogen.</title>
        <authorList>
            <person name="Crouch J.A."/>
            <person name="Dawe A."/>
            <person name="Aerts A."/>
            <person name="Barry K."/>
            <person name="Churchill A.C.L."/>
            <person name="Grimwood J."/>
            <person name="Hillman B."/>
            <person name="Milgroom M.G."/>
            <person name="Pangilinan J."/>
            <person name="Smith M."/>
            <person name="Salamov A."/>
            <person name="Schmutz J."/>
            <person name="Yadav J."/>
            <person name="Grigoriev I.V."/>
            <person name="Nuss D."/>
        </authorList>
    </citation>
    <scope>NUCLEOTIDE SEQUENCE</scope>
    <source>
        <strain evidence="17">EP155</strain>
    </source>
</reference>
<dbReference type="OrthoDB" id="408702at2759"/>
<organism evidence="17 18">
    <name type="scientific">Cryphonectria parasitica (strain ATCC 38755 / EP155)</name>
    <dbReference type="NCBI Taxonomy" id="660469"/>
    <lineage>
        <taxon>Eukaryota</taxon>
        <taxon>Fungi</taxon>
        <taxon>Dikarya</taxon>
        <taxon>Ascomycota</taxon>
        <taxon>Pezizomycotina</taxon>
        <taxon>Sordariomycetes</taxon>
        <taxon>Sordariomycetidae</taxon>
        <taxon>Diaporthales</taxon>
        <taxon>Cryphonectriaceae</taxon>
        <taxon>Cryphonectria-Endothia species complex</taxon>
        <taxon>Cryphonectria</taxon>
    </lineage>
</organism>
<evidence type="ECO:0000256" key="5">
    <source>
        <dbReference type="ARBA" id="ARBA00022525"/>
    </source>
</evidence>
<evidence type="ECO:0000256" key="2">
    <source>
        <dbReference type="ARBA" id="ARBA00004589"/>
    </source>
</evidence>
<dbReference type="InterPro" id="IPR049326">
    <property type="entry name" value="Rhodopsin_dom_fungi"/>
</dbReference>
<evidence type="ECO:0000256" key="9">
    <source>
        <dbReference type="ARBA" id="ARBA00022989"/>
    </source>
</evidence>
<dbReference type="InterPro" id="IPR052337">
    <property type="entry name" value="SAT4-like"/>
</dbReference>
<evidence type="ECO:0000313" key="18">
    <source>
        <dbReference type="Proteomes" id="UP000803844"/>
    </source>
</evidence>
<dbReference type="GO" id="GO:0098552">
    <property type="term" value="C:side of membrane"/>
    <property type="evidence" value="ECO:0007669"/>
    <property type="project" value="UniProtKB-KW"/>
</dbReference>
<evidence type="ECO:0000256" key="8">
    <source>
        <dbReference type="ARBA" id="ARBA00022729"/>
    </source>
</evidence>
<evidence type="ECO:0000256" key="11">
    <source>
        <dbReference type="ARBA" id="ARBA00023157"/>
    </source>
</evidence>
<evidence type="ECO:0000313" key="17">
    <source>
        <dbReference type="EMBL" id="KAF3761966.1"/>
    </source>
</evidence>
<dbReference type="EMBL" id="MU032351">
    <property type="protein sequence ID" value="KAF3761966.1"/>
    <property type="molecule type" value="Genomic_DNA"/>
</dbReference>
<keyword evidence="6" id="KW-0325">Glycoprotein</keyword>
<dbReference type="AlphaFoldDB" id="A0A9P4XW74"/>